<keyword evidence="1" id="KW-0732">Signal</keyword>
<gene>
    <name evidence="2" type="ORF">GCM10010913_20000</name>
</gene>
<evidence type="ECO:0000256" key="1">
    <source>
        <dbReference type="SAM" id="SignalP"/>
    </source>
</evidence>
<feature type="signal peptide" evidence="1">
    <location>
        <begin position="1"/>
        <end position="32"/>
    </location>
</feature>
<dbReference type="EMBL" id="BMIW01000011">
    <property type="protein sequence ID" value="GGF98217.1"/>
    <property type="molecule type" value="Genomic_DNA"/>
</dbReference>
<keyword evidence="3" id="KW-1185">Reference proteome</keyword>
<protein>
    <submittedName>
        <fullName evidence="2">Uncharacterized protein</fullName>
    </submittedName>
</protein>
<evidence type="ECO:0000313" key="3">
    <source>
        <dbReference type="Proteomes" id="UP000608420"/>
    </source>
</evidence>
<name>A0ABQ1VTK4_9BACL</name>
<sequence>MVKFRRTALMLFFCYLVIALTCSGFPMNSAKAQAQAKVVKDPKPATSPKYDIQGRRLDEGDHCTGYWRSQAGTG</sequence>
<feature type="chain" id="PRO_5046613899" evidence="1">
    <location>
        <begin position="33"/>
        <end position="74"/>
    </location>
</feature>
<dbReference type="Proteomes" id="UP000608420">
    <property type="component" value="Unassembled WGS sequence"/>
</dbReference>
<accession>A0ABQ1VTK4</accession>
<reference evidence="3" key="1">
    <citation type="journal article" date="2019" name="Int. J. Syst. Evol. Microbiol.">
        <title>The Global Catalogue of Microorganisms (GCM) 10K type strain sequencing project: providing services to taxonomists for standard genome sequencing and annotation.</title>
        <authorList>
            <consortium name="The Broad Institute Genomics Platform"/>
            <consortium name="The Broad Institute Genome Sequencing Center for Infectious Disease"/>
            <person name="Wu L."/>
            <person name="Ma J."/>
        </authorList>
    </citation>
    <scope>NUCLEOTIDE SEQUENCE [LARGE SCALE GENOMIC DNA]</scope>
    <source>
        <strain evidence="3">CGMCC 1.15420</strain>
    </source>
</reference>
<evidence type="ECO:0000313" key="2">
    <source>
        <dbReference type="EMBL" id="GGF98217.1"/>
    </source>
</evidence>
<comment type="caution">
    <text evidence="2">The sequence shown here is derived from an EMBL/GenBank/DDBJ whole genome shotgun (WGS) entry which is preliminary data.</text>
</comment>
<proteinExistence type="predicted"/>
<organism evidence="2 3">
    <name type="scientific">Paenibacillus aceti</name>
    <dbReference type="NCBI Taxonomy" id="1820010"/>
    <lineage>
        <taxon>Bacteria</taxon>
        <taxon>Bacillati</taxon>
        <taxon>Bacillota</taxon>
        <taxon>Bacilli</taxon>
        <taxon>Bacillales</taxon>
        <taxon>Paenibacillaceae</taxon>
        <taxon>Paenibacillus</taxon>
    </lineage>
</organism>